<protein>
    <submittedName>
        <fullName evidence="2">Uncharacterized protein</fullName>
    </submittedName>
</protein>
<comment type="caution">
    <text evidence="2">The sequence shown here is derived from an EMBL/GenBank/DDBJ whole genome shotgun (WGS) entry which is preliminary data.</text>
</comment>
<keyword evidence="1" id="KW-0812">Transmembrane</keyword>
<dbReference type="RefSeq" id="WP_204006901.1">
    <property type="nucleotide sequence ID" value="NZ_BOOZ01000014.1"/>
</dbReference>
<accession>A0ABQ4HVF0</accession>
<reference evidence="2 3" key="1">
    <citation type="submission" date="2021-01" db="EMBL/GenBank/DDBJ databases">
        <title>Whole genome shotgun sequence of Verrucosispora andamanensis NBRC 109075.</title>
        <authorList>
            <person name="Komaki H."/>
            <person name="Tamura T."/>
        </authorList>
    </citation>
    <scope>NUCLEOTIDE SEQUENCE [LARGE SCALE GENOMIC DNA]</scope>
    <source>
        <strain evidence="2 3">NBRC 109075</strain>
    </source>
</reference>
<proteinExistence type="predicted"/>
<gene>
    <name evidence="2" type="ORF">Van01_28210</name>
</gene>
<evidence type="ECO:0000313" key="3">
    <source>
        <dbReference type="Proteomes" id="UP000647017"/>
    </source>
</evidence>
<feature type="transmembrane region" description="Helical" evidence="1">
    <location>
        <begin position="17"/>
        <end position="36"/>
    </location>
</feature>
<keyword evidence="1" id="KW-1133">Transmembrane helix</keyword>
<dbReference type="EMBL" id="BOOZ01000014">
    <property type="protein sequence ID" value="GIJ09607.1"/>
    <property type="molecule type" value="Genomic_DNA"/>
</dbReference>
<keyword evidence="1" id="KW-0472">Membrane</keyword>
<name>A0ABQ4HVF0_9ACTN</name>
<evidence type="ECO:0000256" key="1">
    <source>
        <dbReference type="SAM" id="Phobius"/>
    </source>
</evidence>
<evidence type="ECO:0000313" key="2">
    <source>
        <dbReference type="EMBL" id="GIJ09607.1"/>
    </source>
</evidence>
<keyword evidence="3" id="KW-1185">Reference proteome</keyword>
<sequence>MEKTVLYQFLIEVPRAAAIWSVLLVLAFGVLTVLVARPEPSGPVEQPADPDAAGAAIEQADLHRYAGEVAVAAAGAAQNADRRRAAWRVAQAELDRAWAAYDEAESAARRLAGVTGLPTPRTPRTPAEYAARERWLRRAAMAAHWRGDLTARQLSDVLARRPGWDPRRHPAEQEVVLARVVRDNRLAAYRSAAERERDLWRAAELAGEAARALSAEAYAAAERLRPDLLPAPGRAAVRRSGPVLRWRPARLG</sequence>
<organism evidence="2 3">
    <name type="scientific">Micromonospora andamanensis</name>
    <dbReference type="NCBI Taxonomy" id="1287068"/>
    <lineage>
        <taxon>Bacteria</taxon>
        <taxon>Bacillati</taxon>
        <taxon>Actinomycetota</taxon>
        <taxon>Actinomycetes</taxon>
        <taxon>Micromonosporales</taxon>
        <taxon>Micromonosporaceae</taxon>
        <taxon>Micromonospora</taxon>
    </lineage>
</organism>
<dbReference type="Proteomes" id="UP000647017">
    <property type="component" value="Unassembled WGS sequence"/>
</dbReference>